<organism evidence="1">
    <name type="scientific">Anguilla anguilla</name>
    <name type="common">European freshwater eel</name>
    <name type="synonym">Muraena anguilla</name>
    <dbReference type="NCBI Taxonomy" id="7936"/>
    <lineage>
        <taxon>Eukaryota</taxon>
        <taxon>Metazoa</taxon>
        <taxon>Chordata</taxon>
        <taxon>Craniata</taxon>
        <taxon>Vertebrata</taxon>
        <taxon>Euteleostomi</taxon>
        <taxon>Actinopterygii</taxon>
        <taxon>Neopterygii</taxon>
        <taxon>Teleostei</taxon>
        <taxon>Anguilliformes</taxon>
        <taxon>Anguillidae</taxon>
        <taxon>Anguilla</taxon>
    </lineage>
</organism>
<proteinExistence type="predicted"/>
<sequence length="52" mass="5921">MPLPGYLPPFRSMIRWPFPNPNSIHLCQPIAKPKKNLFPCGQTTILSCPRES</sequence>
<dbReference type="AlphaFoldDB" id="A0A0E9PV40"/>
<reference evidence="1" key="1">
    <citation type="submission" date="2014-11" db="EMBL/GenBank/DDBJ databases">
        <authorList>
            <person name="Amaro Gonzalez C."/>
        </authorList>
    </citation>
    <scope>NUCLEOTIDE SEQUENCE</scope>
</reference>
<name>A0A0E9PV40_ANGAN</name>
<reference evidence="1" key="2">
    <citation type="journal article" date="2015" name="Fish Shellfish Immunol.">
        <title>Early steps in the European eel (Anguilla anguilla)-Vibrio vulnificus interaction in the gills: Role of the RtxA13 toxin.</title>
        <authorList>
            <person name="Callol A."/>
            <person name="Pajuelo D."/>
            <person name="Ebbesson L."/>
            <person name="Teles M."/>
            <person name="MacKenzie S."/>
            <person name="Amaro C."/>
        </authorList>
    </citation>
    <scope>NUCLEOTIDE SEQUENCE</scope>
</reference>
<dbReference type="EMBL" id="GBXM01100627">
    <property type="protein sequence ID" value="JAH07950.1"/>
    <property type="molecule type" value="Transcribed_RNA"/>
</dbReference>
<evidence type="ECO:0000313" key="1">
    <source>
        <dbReference type="EMBL" id="JAH07950.1"/>
    </source>
</evidence>
<accession>A0A0E9PV40</accession>
<protein>
    <submittedName>
        <fullName evidence="1">Uncharacterized protein</fullName>
    </submittedName>
</protein>